<dbReference type="Proteomes" id="UP000433876">
    <property type="component" value="Unassembled WGS sequence"/>
</dbReference>
<comment type="cofactor">
    <cofactor evidence="6">
        <name>heme</name>
        <dbReference type="ChEBI" id="CHEBI:30413"/>
    </cofactor>
</comment>
<dbReference type="SUPFAM" id="SSF48264">
    <property type="entry name" value="Cytochrome P450"/>
    <property type="match status" value="1"/>
</dbReference>
<evidence type="ECO:0000313" key="9">
    <source>
        <dbReference type="Proteomes" id="UP000433876"/>
    </source>
</evidence>
<sequence length="522" mass="59412">MALLDHVTGLAGSASETPIALIVAGVVLYLSYFVISDIRQWWKLRHIPGPFLSSFTRFPLVKCAWNGRMAYDYHALQKQYGPLFRIAPDTLMYGDADTARVVNAVRGGFNKAWWYQGSKHLKDVHNLFSMTNEQDRKVLREKLAKGYTYGKDNGIFERRVDNNLERWINLIERKYISTDTELRPMELAHKAQYFTIDVMTELNSSEASGYLEQDKDVDGFIEVNDKFVPWVPTLMAYPAINTILRSWPFSALLGSDGDEVGFGRMIGVTSKRIQKRLDALEKDKYAGRGDDMMQAFIDSGLTRDELLAEIMLEFPAGSDSTSNAIRLTMLQLITNPPALAALRHEIDTATDHGRISSPITNAEAMHLPYLQAVIREGLRLYPPATGTMPKCVPKGGLTIHGYYVPEGTQMAFNIMHLCRDKEVFGEDAHIFNPDRWISAAREDEARYARMCRTADLIFGNGKYECIGKHIAFLELNKVFVELLRRYDMAPIDASKPLKVHDFAFWLVEDFWLKVTRRRKTAV</sequence>
<keyword evidence="7" id="KW-0812">Transmembrane</keyword>
<dbReference type="PANTHER" id="PTHR24305:SF168">
    <property type="entry name" value="P450, PUTATIVE (EUROFUNG)-RELATED"/>
    <property type="match status" value="1"/>
</dbReference>
<organism evidence="8 9">
    <name type="scientific">Sordaria macrospora</name>
    <dbReference type="NCBI Taxonomy" id="5147"/>
    <lineage>
        <taxon>Eukaryota</taxon>
        <taxon>Fungi</taxon>
        <taxon>Dikarya</taxon>
        <taxon>Ascomycota</taxon>
        <taxon>Pezizomycotina</taxon>
        <taxon>Sordariomycetes</taxon>
        <taxon>Sordariomycetidae</taxon>
        <taxon>Sordariales</taxon>
        <taxon>Sordariaceae</taxon>
        <taxon>Sordaria</taxon>
    </lineage>
</organism>
<dbReference type="Pfam" id="PF00067">
    <property type="entry name" value="p450"/>
    <property type="match status" value="1"/>
</dbReference>
<dbReference type="GO" id="GO:0016705">
    <property type="term" value="F:oxidoreductase activity, acting on paired donors, with incorporation or reduction of molecular oxygen"/>
    <property type="evidence" value="ECO:0007669"/>
    <property type="project" value="InterPro"/>
</dbReference>
<name>A0A8S8ZGI8_SORMA</name>
<evidence type="ECO:0000256" key="4">
    <source>
        <dbReference type="ARBA" id="ARBA00023004"/>
    </source>
</evidence>
<dbReference type="OMA" id="LYDAAFW"/>
<dbReference type="CDD" id="cd11060">
    <property type="entry name" value="CYP57A1-like"/>
    <property type="match status" value="1"/>
</dbReference>
<dbReference type="InterPro" id="IPR001128">
    <property type="entry name" value="Cyt_P450"/>
</dbReference>
<comment type="caution">
    <text evidence="8">The sequence shown here is derived from an EMBL/GenBank/DDBJ whole genome shotgun (WGS) entry which is preliminary data.</text>
</comment>
<dbReference type="VEuPathDB" id="FungiDB:SMAC_09226"/>
<protein>
    <recommendedName>
        <fullName evidence="10">Pisatin demethylase</fullName>
    </recommendedName>
</protein>
<keyword evidence="4 6" id="KW-0408">Iron</keyword>
<keyword evidence="2 6" id="KW-0349">Heme</keyword>
<comment type="pathway">
    <text evidence="1">Antibiotic biosynthesis.</text>
</comment>
<keyword evidence="7" id="KW-0472">Membrane</keyword>
<proteinExistence type="predicted"/>
<dbReference type="EMBL" id="NMPR01000196">
    <property type="protein sequence ID" value="KAA8628250.1"/>
    <property type="molecule type" value="Genomic_DNA"/>
</dbReference>
<evidence type="ECO:0000256" key="3">
    <source>
        <dbReference type="ARBA" id="ARBA00022723"/>
    </source>
</evidence>
<evidence type="ECO:0000256" key="5">
    <source>
        <dbReference type="ARBA" id="ARBA00023194"/>
    </source>
</evidence>
<gene>
    <name evidence="8" type="ORF">SMACR_09226</name>
</gene>
<evidence type="ECO:0008006" key="10">
    <source>
        <dbReference type="Google" id="ProtNLM"/>
    </source>
</evidence>
<dbReference type="GO" id="GO:0020037">
    <property type="term" value="F:heme binding"/>
    <property type="evidence" value="ECO:0007669"/>
    <property type="project" value="InterPro"/>
</dbReference>
<evidence type="ECO:0000256" key="7">
    <source>
        <dbReference type="SAM" id="Phobius"/>
    </source>
</evidence>
<dbReference type="InterPro" id="IPR050121">
    <property type="entry name" value="Cytochrome_P450_monoxygenase"/>
</dbReference>
<dbReference type="GO" id="GO:0005506">
    <property type="term" value="F:iron ion binding"/>
    <property type="evidence" value="ECO:0007669"/>
    <property type="project" value="InterPro"/>
</dbReference>
<keyword evidence="3 6" id="KW-0479">Metal-binding</keyword>
<dbReference type="AlphaFoldDB" id="A0A8S8ZGI8"/>
<dbReference type="InterPro" id="IPR036396">
    <property type="entry name" value="Cyt_P450_sf"/>
</dbReference>
<accession>A0A8S8ZGI8</accession>
<dbReference type="Gene3D" id="1.10.630.10">
    <property type="entry name" value="Cytochrome P450"/>
    <property type="match status" value="1"/>
</dbReference>
<evidence type="ECO:0000256" key="1">
    <source>
        <dbReference type="ARBA" id="ARBA00004792"/>
    </source>
</evidence>
<dbReference type="GO" id="GO:0004497">
    <property type="term" value="F:monooxygenase activity"/>
    <property type="evidence" value="ECO:0007669"/>
    <property type="project" value="InterPro"/>
</dbReference>
<keyword evidence="5" id="KW-0045">Antibiotic biosynthesis</keyword>
<dbReference type="GO" id="GO:0017000">
    <property type="term" value="P:antibiotic biosynthetic process"/>
    <property type="evidence" value="ECO:0007669"/>
    <property type="project" value="UniProtKB-KW"/>
</dbReference>
<keyword evidence="7" id="KW-1133">Transmembrane helix</keyword>
<dbReference type="PRINTS" id="PR00463">
    <property type="entry name" value="EP450I"/>
</dbReference>
<feature type="binding site" description="axial binding residue" evidence="6">
    <location>
        <position position="465"/>
    </location>
    <ligand>
        <name>heme</name>
        <dbReference type="ChEBI" id="CHEBI:30413"/>
    </ligand>
    <ligandPart>
        <name>Fe</name>
        <dbReference type="ChEBI" id="CHEBI:18248"/>
    </ligandPart>
</feature>
<dbReference type="PANTHER" id="PTHR24305">
    <property type="entry name" value="CYTOCHROME P450"/>
    <property type="match status" value="1"/>
</dbReference>
<evidence type="ECO:0000256" key="2">
    <source>
        <dbReference type="ARBA" id="ARBA00022617"/>
    </source>
</evidence>
<evidence type="ECO:0000313" key="8">
    <source>
        <dbReference type="EMBL" id="KAA8628250.1"/>
    </source>
</evidence>
<reference evidence="8 9" key="1">
    <citation type="submission" date="2017-07" db="EMBL/GenBank/DDBJ databases">
        <title>Genome sequence of the Sordaria macrospora wild type strain R19027.</title>
        <authorList>
            <person name="Nowrousian M."/>
            <person name="Teichert I."/>
            <person name="Kueck U."/>
        </authorList>
    </citation>
    <scope>NUCLEOTIDE SEQUENCE [LARGE SCALE GENOMIC DNA]</scope>
    <source>
        <strain evidence="8 9">R19027</strain>
        <tissue evidence="8">Mycelium</tissue>
    </source>
</reference>
<dbReference type="InterPro" id="IPR002401">
    <property type="entry name" value="Cyt_P450_E_grp-I"/>
</dbReference>
<evidence type="ECO:0000256" key="6">
    <source>
        <dbReference type="PIRSR" id="PIRSR602401-1"/>
    </source>
</evidence>
<feature type="transmembrane region" description="Helical" evidence="7">
    <location>
        <begin position="17"/>
        <end position="35"/>
    </location>
</feature>
<dbReference type="PRINTS" id="PR00385">
    <property type="entry name" value="P450"/>
</dbReference>